<dbReference type="OrthoDB" id="211588at2"/>
<dbReference type="Pfam" id="PF04450">
    <property type="entry name" value="BSP"/>
    <property type="match status" value="1"/>
</dbReference>
<evidence type="ECO:0000256" key="1">
    <source>
        <dbReference type="SAM" id="SignalP"/>
    </source>
</evidence>
<comment type="caution">
    <text evidence="3">The sequence shown here is derived from an EMBL/GenBank/DDBJ whole genome shotgun (WGS) entry which is preliminary data.</text>
</comment>
<accession>A0A5C5YRW2</accession>
<dbReference type="AlphaFoldDB" id="A0A5C5YRW2"/>
<sequence precursor="true">MTRSLSTPSAFSTIGYAALAAAIVLLGVAECPAADAVADTATSESDHQLELDLENGKYHITIDTSGSPDLTEWAEQELAPVVKEWYPMIVDMLPGKGFDAPTEVSIKIADDIEGVAYTSGDRVSCNGNWMRRQLDGEARGAVVHELVHVVQQYRGWRRGNRPPGWLVEGVCDYIRWFLYEPESGGALIAANGADRARHDASYRTTANFLNWVSNKYGSNLVPKLNARLREGKYSVDFWEEYTGQPLDKLAASWKKALAAGDAEQPAAAQKDDQNVNQLTAEEQEQGWKLLFDGSSTDGWHSFKRDEVREGWKVEDGKLVCADPRNAGDLCTNDDYKWFELRLEYNISQGGNSGIMFHVTDDGGAAWATGPEFQLEDNMEAHDPTRCGWLYALYKPAEDADTGQPIDATLPAGQWNQVRLLISPDGCVHEINGVEYLEYKLGSEEFNERVAASKFASMPLFAKPDKGMIALQGDHGQVSFRNVKVRPITE</sequence>
<proteinExistence type="predicted"/>
<dbReference type="Proteomes" id="UP000318478">
    <property type="component" value="Unassembled WGS sequence"/>
</dbReference>
<dbReference type="Pfam" id="PF06439">
    <property type="entry name" value="3keto-disac_hyd"/>
    <property type="match status" value="1"/>
</dbReference>
<evidence type="ECO:0000259" key="2">
    <source>
        <dbReference type="Pfam" id="PF06439"/>
    </source>
</evidence>
<dbReference type="Gene3D" id="2.60.120.560">
    <property type="entry name" value="Exo-inulinase, domain 1"/>
    <property type="match status" value="1"/>
</dbReference>
<keyword evidence="1" id="KW-0732">Signal</keyword>
<protein>
    <submittedName>
        <fullName evidence="3">Plant Basic Secretory Protein</fullName>
    </submittedName>
</protein>
<evidence type="ECO:0000313" key="4">
    <source>
        <dbReference type="Proteomes" id="UP000318478"/>
    </source>
</evidence>
<dbReference type="EMBL" id="SJPO01000003">
    <property type="protein sequence ID" value="TWT77639.1"/>
    <property type="molecule type" value="Genomic_DNA"/>
</dbReference>
<dbReference type="InterPro" id="IPR007541">
    <property type="entry name" value="Uncharacterised_BSP"/>
</dbReference>
<evidence type="ECO:0000313" key="3">
    <source>
        <dbReference type="EMBL" id="TWT77639.1"/>
    </source>
</evidence>
<dbReference type="InterPro" id="IPR010496">
    <property type="entry name" value="AL/BT2_dom"/>
</dbReference>
<keyword evidence="4" id="KW-1185">Reference proteome</keyword>
<feature type="domain" description="3-keto-alpha-glucoside-1,2-lyase/3-keto-2-hydroxy-glucal hydratase" evidence="2">
    <location>
        <begin position="286"/>
        <end position="485"/>
    </location>
</feature>
<dbReference type="PANTHER" id="PTHR33321">
    <property type="match status" value="1"/>
</dbReference>
<dbReference type="PANTHER" id="PTHR33321:SF12">
    <property type="entry name" value="PLANT BASIC SECRETORY PROTEIN (BSP) FAMILY PROTEIN"/>
    <property type="match status" value="1"/>
</dbReference>
<reference evidence="3 4" key="1">
    <citation type="submission" date="2019-02" db="EMBL/GenBank/DDBJ databases">
        <title>Deep-cultivation of Planctomycetes and their phenomic and genomic characterization uncovers novel biology.</title>
        <authorList>
            <person name="Wiegand S."/>
            <person name="Jogler M."/>
            <person name="Boedeker C."/>
            <person name="Pinto D."/>
            <person name="Vollmers J."/>
            <person name="Rivas-Marin E."/>
            <person name="Kohn T."/>
            <person name="Peeters S.H."/>
            <person name="Heuer A."/>
            <person name="Rast P."/>
            <person name="Oberbeckmann S."/>
            <person name="Bunk B."/>
            <person name="Jeske O."/>
            <person name="Meyerdierks A."/>
            <person name="Storesund J.E."/>
            <person name="Kallscheuer N."/>
            <person name="Luecker S."/>
            <person name="Lage O.M."/>
            <person name="Pohl T."/>
            <person name="Merkel B.J."/>
            <person name="Hornburger P."/>
            <person name="Mueller R.-W."/>
            <person name="Bruemmer F."/>
            <person name="Labrenz M."/>
            <person name="Spormann A.M."/>
            <person name="Op Den Camp H."/>
            <person name="Overmann J."/>
            <person name="Amann R."/>
            <person name="Jetten M.S.M."/>
            <person name="Mascher T."/>
            <person name="Medema M.H."/>
            <person name="Devos D.P."/>
            <person name="Kaster A.-K."/>
            <person name="Ovreas L."/>
            <person name="Rohde M."/>
            <person name="Galperin M.Y."/>
            <person name="Jogler C."/>
        </authorList>
    </citation>
    <scope>NUCLEOTIDE SEQUENCE [LARGE SCALE GENOMIC DNA]</scope>
    <source>
        <strain evidence="3 4">Pla123a</strain>
    </source>
</reference>
<gene>
    <name evidence="3" type="ORF">Pla123a_14350</name>
</gene>
<organism evidence="3 4">
    <name type="scientific">Posidoniimonas polymericola</name>
    <dbReference type="NCBI Taxonomy" id="2528002"/>
    <lineage>
        <taxon>Bacteria</taxon>
        <taxon>Pseudomonadati</taxon>
        <taxon>Planctomycetota</taxon>
        <taxon>Planctomycetia</taxon>
        <taxon>Pirellulales</taxon>
        <taxon>Lacipirellulaceae</taxon>
        <taxon>Posidoniimonas</taxon>
    </lineage>
</organism>
<name>A0A5C5YRW2_9BACT</name>
<feature type="chain" id="PRO_5022937402" evidence="1">
    <location>
        <begin position="34"/>
        <end position="489"/>
    </location>
</feature>
<dbReference type="GO" id="GO:0016787">
    <property type="term" value="F:hydrolase activity"/>
    <property type="evidence" value="ECO:0007669"/>
    <property type="project" value="InterPro"/>
</dbReference>
<feature type="signal peptide" evidence="1">
    <location>
        <begin position="1"/>
        <end position="33"/>
    </location>
</feature>